<gene>
    <name evidence="3" type="ORF">FC48_GL000037</name>
</gene>
<dbReference type="InterPro" id="IPR005531">
    <property type="entry name" value="Asp23"/>
</dbReference>
<comment type="caution">
    <text evidence="3">The sequence shown here is derived from an EMBL/GenBank/DDBJ whole genome shotgun (WGS) entry which is preliminary data.</text>
</comment>
<evidence type="ECO:0000313" key="3">
    <source>
        <dbReference type="EMBL" id="KRM75621.1"/>
    </source>
</evidence>
<proteinExistence type="inferred from homology"/>
<name>A0A0R2B9Z1_9LACO</name>
<evidence type="ECO:0000256" key="2">
    <source>
        <dbReference type="ARBA" id="ARBA00039575"/>
    </source>
</evidence>
<reference evidence="3 4" key="1">
    <citation type="journal article" date="2015" name="Genome Announc.">
        <title>Expanding the biotechnology potential of lactobacilli through comparative genomics of 213 strains and associated genera.</title>
        <authorList>
            <person name="Sun Z."/>
            <person name="Harris H.M."/>
            <person name="McCann A."/>
            <person name="Guo C."/>
            <person name="Argimon S."/>
            <person name="Zhang W."/>
            <person name="Yang X."/>
            <person name="Jeffery I.B."/>
            <person name="Cooney J.C."/>
            <person name="Kagawa T.F."/>
            <person name="Liu W."/>
            <person name="Song Y."/>
            <person name="Salvetti E."/>
            <person name="Wrobel A."/>
            <person name="Rasinkangas P."/>
            <person name="Parkhill J."/>
            <person name="Rea M.C."/>
            <person name="O'Sullivan O."/>
            <person name="Ritari J."/>
            <person name="Douillard F.P."/>
            <person name="Paul Ross R."/>
            <person name="Yang R."/>
            <person name="Briner A.E."/>
            <person name="Felis G.E."/>
            <person name="de Vos W.M."/>
            <person name="Barrangou R."/>
            <person name="Klaenhammer T.R."/>
            <person name="Caufield P.W."/>
            <person name="Cui Y."/>
            <person name="Zhang H."/>
            <person name="O'Toole P.W."/>
        </authorList>
    </citation>
    <scope>NUCLEOTIDE SEQUENCE [LARGE SCALE GENOMIC DNA]</scope>
    <source>
        <strain evidence="3 4">DSM 20452</strain>
    </source>
</reference>
<dbReference type="Proteomes" id="UP000051612">
    <property type="component" value="Unassembled WGS sequence"/>
</dbReference>
<dbReference type="PANTHER" id="PTHR34297">
    <property type="entry name" value="HYPOTHETICAL CYTOSOLIC PROTEIN-RELATED"/>
    <property type="match status" value="1"/>
</dbReference>
<evidence type="ECO:0000313" key="4">
    <source>
        <dbReference type="Proteomes" id="UP000051612"/>
    </source>
</evidence>
<dbReference type="EMBL" id="AYYN01000062">
    <property type="protein sequence ID" value="KRM75621.1"/>
    <property type="molecule type" value="Genomic_DNA"/>
</dbReference>
<dbReference type="RefSeq" id="WP_056958908.1">
    <property type="nucleotide sequence ID" value="NZ_AYYN01000062.1"/>
</dbReference>
<protein>
    <recommendedName>
        <fullName evidence="2">Stress response regulator gls24 homolog</fullName>
    </recommendedName>
</protein>
<dbReference type="PATRIC" id="fig|1423772.3.peg.49"/>
<evidence type="ECO:0000256" key="1">
    <source>
        <dbReference type="ARBA" id="ARBA00005721"/>
    </source>
</evidence>
<dbReference type="AlphaFoldDB" id="A0A0R2B9Z1"/>
<organism evidence="3 4">
    <name type="scientific">Ligilactobacillus murinus DSM 20452 = NBRC 14221</name>
    <dbReference type="NCBI Taxonomy" id="1423772"/>
    <lineage>
        <taxon>Bacteria</taxon>
        <taxon>Bacillati</taxon>
        <taxon>Bacillota</taxon>
        <taxon>Bacilli</taxon>
        <taxon>Lactobacillales</taxon>
        <taxon>Lactobacillaceae</taxon>
        <taxon>Ligilactobacillus</taxon>
    </lineage>
</organism>
<dbReference type="PANTHER" id="PTHR34297:SF3">
    <property type="entry name" value="ALKALINE SHOCK PROTEIN 23"/>
    <property type="match status" value="1"/>
</dbReference>
<sequence length="123" mass="13826">MEKEKLEQKLTFDDQVIEKIAGITANQVPGIISLDGNMFSEFTDKLTQGTDKTKGIEADVGEKQVAIKMDATIEYGKSAETIFKEVSSRVQNALREMTGLNLVKFEMHINDVKTKEELQQDNK</sequence>
<comment type="similarity">
    <text evidence="1">Belongs to the asp23 family.</text>
</comment>
<dbReference type="Pfam" id="PF03780">
    <property type="entry name" value="Asp23"/>
    <property type="match status" value="1"/>
</dbReference>
<accession>A0A0R2B9Z1</accession>